<dbReference type="PANTHER" id="PTHR40050">
    <property type="entry name" value="INNER SPORE COAT PROTEIN H"/>
    <property type="match status" value="1"/>
</dbReference>
<gene>
    <name evidence="3" type="ORF">SAMN02910265_01980</name>
</gene>
<dbReference type="EMBL" id="FNWV01000006">
    <property type="protein sequence ID" value="SEH65667.1"/>
    <property type="molecule type" value="Genomic_DNA"/>
</dbReference>
<feature type="transmembrane region" description="Helical" evidence="2">
    <location>
        <begin position="766"/>
        <end position="785"/>
    </location>
</feature>
<feature type="region of interest" description="Disordered" evidence="1">
    <location>
        <begin position="537"/>
        <end position="763"/>
    </location>
</feature>
<feature type="compositionally biased region" description="Basic and acidic residues" evidence="1">
    <location>
        <begin position="681"/>
        <end position="698"/>
    </location>
</feature>
<keyword evidence="2" id="KW-0472">Membrane</keyword>
<dbReference type="Proteomes" id="UP000183190">
    <property type="component" value="Unassembled WGS sequence"/>
</dbReference>
<dbReference type="InterPro" id="IPR014867">
    <property type="entry name" value="Spore_coat_CotH_CotH2/3/7"/>
</dbReference>
<proteinExistence type="predicted"/>
<organism evidence="3 4">
    <name type="scientific">Ruminococcus flavefaciens</name>
    <dbReference type="NCBI Taxonomy" id="1265"/>
    <lineage>
        <taxon>Bacteria</taxon>
        <taxon>Bacillati</taxon>
        <taxon>Bacillota</taxon>
        <taxon>Clostridia</taxon>
        <taxon>Eubacteriales</taxon>
        <taxon>Oscillospiraceae</taxon>
        <taxon>Ruminococcus</taxon>
    </lineage>
</organism>
<evidence type="ECO:0000256" key="2">
    <source>
        <dbReference type="SAM" id="Phobius"/>
    </source>
</evidence>
<feature type="compositionally biased region" description="Low complexity" evidence="1">
    <location>
        <begin position="588"/>
        <end position="614"/>
    </location>
</feature>
<evidence type="ECO:0000256" key="1">
    <source>
        <dbReference type="SAM" id="MobiDB-lite"/>
    </source>
</evidence>
<dbReference type="RefSeq" id="WP_074716911.1">
    <property type="nucleotide sequence ID" value="NZ_FNWV01000006.1"/>
</dbReference>
<sequence length="789" mass="85714">MSAHKNIDKICMVVIAVTLIISVIFCNGQALGIEKTAHAIGYENRLFDRSKVHTLDIVINDWDGFIETCENEEYTACNLVIDGEAVKNVGIRAKGNTSLSSVKNMNSSRYSFKIEFDQYENGKTYHGLDKLCLNNIIQDNTYMKDYLAYTLMNDFGVDAPLCSYTYITVNGEDWGLYLAVEAIEESFLERNYGSNYGDLYKPDAMSFGGGRGNGKDFSMGNFNDNKSEDKNSSDNENNQFAPPEGFDGGMPDFGGDMPQFDPDNMPEDFDFDPSKMFGGENGEAPDFGGGKGGFGGGGFGMGSDDVKLKYTDDDIDSYSNIFNNAKTAVTKADKNRLISSLKALQEQSDLENTVDVDEVLRYFAVHNFLVNGDSYTGQMIHNYYLYEENGQLSMIPWDYNLAYGSFMGGNASSSVNDAIDTPVSGDMSDRPMVSWIFDNEEYTEQYHQLMSEFLDSVDFEKLISDTAALIDKYVEKDPTKFCTYDEFKTGVEAMTKFCTLRAESVRGQLDGTIPSTSSGQSADSSALIDASGLNTSDMGSMGGGKGGFGGFGGSKNNKSTDKDETTDKSEKTSKTDKTEKVARKSMPNTSSLSVTNLSNMQAPSGSSKSDSSSDSSKDSKGGKPSFGGGQPPQGFNGEMPDDFDPSNMPDFGGEMPDGFDPSNMPDFGGEMPDGFDPSNIPDDKQGGFKPSDNSKEETTEADDDKEASEKTTETEITSDAESEATMPNNDKGNAPENGEKSRSGERPDMGNFSPMNGGSESSNTTAYILLGASALVLLLGLGFAFKFKR</sequence>
<name>A0A1H6JYG1_RUMFL</name>
<dbReference type="AlphaFoldDB" id="A0A1H6JYG1"/>
<feature type="compositionally biased region" description="Basic and acidic residues" evidence="1">
    <location>
        <begin position="737"/>
        <end position="748"/>
    </location>
</feature>
<feature type="compositionally biased region" description="Gly residues" evidence="1">
    <location>
        <begin position="540"/>
        <end position="553"/>
    </location>
</feature>
<feature type="compositionally biased region" description="Polar residues" evidence="1">
    <location>
        <begin position="753"/>
        <end position="763"/>
    </location>
</feature>
<feature type="region of interest" description="Disordered" evidence="1">
    <location>
        <begin position="218"/>
        <end position="259"/>
    </location>
</feature>
<dbReference type="PANTHER" id="PTHR40050:SF1">
    <property type="entry name" value="INNER SPORE COAT PROTEIN H"/>
    <property type="match status" value="1"/>
</dbReference>
<dbReference type="OrthoDB" id="3235126at2"/>
<feature type="compositionally biased region" description="Basic and acidic residues" evidence="1">
    <location>
        <begin position="558"/>
        <end position="582"/>
    </location>
</feature>
<reference evidence="3 4" key="1">
    <citation type="submission" date="2016-10" db="EMBL/GenBank/DDBJ databases">
        <authorList>
            <person name="de Groot N.N."/>
        </authorList>
    </citation>
    <scope>NUCLEOTIDE SEQUENCE [LARGE SCALE GENOMIC DNA]</scope>
    <source>
        <strain evidence="3 4">YAD2003</strain>
    </source>
</reference>
<protein>
    <submittedName>
        <fullName evidence="3">CotH protein</fullName>
    </submittedName>
</protein>
<dbReference type="Pfam" id="PF08757">
    <property type="entry name" value="CotH"/>
    <property type="match status" value="2"/>
</dbReference>
<accession>A0A1H6JYG1</accession>
<keyword evidence="2" id="KW-0812">Transmembrane</keyword>
<evidence type="ECO:0000313" key="3">
    <source>
        <dbReference type="EMBL" id="SEH65667.1"/>
    </source>
</evidence>
<evidence type="ECO:0000313" key="4">
    <source>
        <dbReference type="Proteomes" id="UP000183190"/>
    </source>
</evidence>
<keyword evidence="2" id="KW-1133">Transmembrane helix</keyword>